<sequence length="537" mass="59923">MHAFRSSKSSAHLHPTFTLPPDALSHPYAVFAIRKVDVESALPKDIPLNAVLHFIPKLRECVLPVPFIGGLPKSLATVALRAPYVGINIESRDISALGLKWVMKRLLQAAGRVHPRTLFLTQPSVGVAVTIYRTWMALELPAAGVKNLVTHILTRLMMGPPVAIWEMNLIWASFPHDSDIIREMGMNSLRSHLNFNQSPSDTAALTDWYNVDSARRNFSHSIGRYFPGICLDREQAVRERINNLYLKTKQKEIAEAARHDKGKRQEEQKTRGTAEKVKNLLNQDGTREASPDEKRKRRKEYCKALESRLRRARSDDSIRSVETAIWDPKGSTETARPSKQKPLSLSTQCALLAQAERNHEAAVSRGRLWKRTDSASILTAENLTELNKMNPSKPRNVNETIKRRPIAPPRSLFLASSSSSFSTAKGEQDSDSTLSSARDRIRRRKGKTLCKQSGREGLEDARREIEDSEKLFQQVSGRALQPVRDTNVQNPRRGVRLVLPTTDSGVEDVVAGRASADVEGTASDLENSHMGSWSGSA</sequence>
<proteinExistence type="predicted"/>
<dbReference type="EMBL" id="FP929064">
    <property type="protein sequence ID" value="CBX90484.1"/>
    <property type="molecule type" value="Genomic_DNA"/>
</dbReference>
<dbReference type="InParanoid" id="E4ZGR4"/>
<feature type="compositionally biased region" description="Polar residues" evidence="1">
    <location>
        <begin position="331"/>
        <end position="343"/>
    </location>
</feature>
<feature type="region of interest" description="Disordered" evidence="1">
    <location>
        <begin position="385"/>
        <end position="462"/>
    </location>
</feature>
<dbReference type="HOGENOM" id="CLU_507214_0_0_1"/>
<organism evidence="2 3">
    <name type="scientific">Leptosphaeria maculans (strain JN3 / isolate v23.1.3 / race Av1-4-5-6-7-8)</name>
    <name type="common">Blackleg fungus</name>
    <name type="synonym">Phoma lingam</name>
    <dbReference type="NCBI Taxonomy" id="985895"/>
    <lineage>
        <taxon>Eukaryota</taxon>
        <taxon>Fungi</taxon>
        <taxon>Dikarya</taxon>
        <taxon>Ascomycota</taxon>
        <taxon>Pezizomycotina</taxon>
        <taxon>Dothideomycetes</taxon>
        <taxon>Pleosporomycetidae</taxon>
        <taxon>Pleosporales</taxon>
        <taxon>Pleosporineae</taxon>
        <taxon>Leptosphaeriaceae</taxon>
        <taxon>Plenodomus</taxon>
        <taxon>Plenodomus lingam/Leptosphaeria maculans species complex</taxon>
    </lineage>
</organism>
<gene>
    <name evidence="2" type="ORF">LEMA_P066100.1</name>
</gene>
<feature type="compositionally biased region" description="Low complexity" evidence="1">
    <location>
        <begin position="411"/>
        <end position="422"/>
    </location>
</feature>
<feature type="region of interest" description="Disordered" evidence="1">
    <location>
        <begin position="324"/>
        <end position="343"/>
    </location>
</feature>
<feature type="region of interest" description="Disordered" evidence="1">
    <location>
        <begin position="255"/>
        <end position="299"/>
    </location>
</feature>
<feature type="compositionally biased region" description="Basic and acidic residues" evidence="1">
    <location>
        <begin position="453"/>
        <end position="462"/>
    </location>
</feature>
<evidence type="ECO:0000313" key="2">
    <source>
        <dbReference type="EMBL" id="CBX90484.1"/>
    </source>
</evidence>
<dbReference type="Proteomes" id="UP000002668">
    <property type="component" value="Genome"/>
</dbReference>
<name>E4ZGR4_LEPMJ</name>
<evidence type="ECO:0000256" key="1">
    <source>
        <dbReference type="SAM" id="MobiDB-lite"/>
    </source>
</evidence>
<feature type="compositionally biased region" description="Polar residues" evidence="1">
    <location>
        <begin position="385"/>
        <end position="399"/>
    </location>
</feature>
<accession>E4ZGR4</accession>
<dbReference type="OrthoDB" id="3783833at2759"/>
<feature type="region of interest" description="Disordered" evidence="1">
    <location>
        <begin position="515"/>
        <end position="537"/>
    </location>
</feature>
<feature type="compositionally biased region" description="Basic and acidic residues" evidence="1">
    <location>
        <begin position="285"/>
        <end position="294"/>
    </location>
</feature>
<dbReference type="AlphaFoldDB" id="E4ZGR4"/>
<reference evidence="3" key="1">
    <citation type="journal article" date="2011" name="Nat. Commun.">
        <title>Effector diversification within compartments of the Leptosphaeria maculans genome affected by Repeat-Induced Point mutations.</title>
        <authorList>
            <person name="Rouxel T."/>
            <person name="Grandaubert J."/>
            <person name="Hane J.K."/>
            <person name="Hoede C."/>
            <person name="van de Wouw A.P."/>
            <person name="Couloux A."/>
            <person name="Dominguez V."/>
            <person name="Anthouard V."/>
            <person name="Bally P."/>
            <person name="Bourras S."/>
            <person name="Cozijnsen A.J."/>
            <person name="Ciuffetti L.M."/>
            <person name="Degrave A."/>
            <person name="Dilmaghani A."/>
            <person name="Duret L."/>
            <person name="Fudal I."/>
            <person name="Goodwin S.B."/>
            <person name="Gout L."/>
            <person name="Glaser N."/>
            <person name="Linglin J."/>
            <person name="Kema G.H.J."/>
            <person name="Lapalu N."/>
            <person name="Lawrence C.B."/>
            <person name="May K."/>
            <person name="Meyer M."/>
            <person name="Ollivier B."/>
            <person name="Poulain J."/>
            <person name="Schoch C.L."/>
            <person name="Simon A."/>
            <person name="Spatafora J.W."/>
            <person name="Stachowiak A."/>
            <person name="Turgeon B.G."/>
            <person name="Tyler B.M."/>
            <person name="Vincent D."/>
            <person name="Weissenbach J."/>
            <person name="Amselem J."/>
            <person name="Quesneville H."/>
            <person name="Oliver R.P."/>
            <person name="Wincker P."/>
            <person name="Balesdent M.-H."/>
            <person name="Howlett B.J."/>
        </authorList>
    </citation>
    <scope>NUCLEOTIDE SEQUENCE [LARGE SCALE GENOMIC DNA]</scope>
    <source>
        <strain evidence="3">JN3 / isolate v23.1.3 / race Av1-4-5-6-7-8</strain>
    </source>
</reference>
<protein>
    <submittedName>
        <fullName evidence="2">Uncharacterized protein</fullName>
    </submittedName>
</protein>
<feature type="compositionally biased region" description="Basic and acidic residues" evidence="1">
    <location>
        <begin position="255"/>
        <end position="278"/>
    </location>
</feature>
<evidence type="ECO:0000313" key="3">
    <source>
        <dbReference type="Proteomes" id="UP000002668"/>
    </source>
</evidence>
<dbReference type="VEuPathDB" id="FungiDB:LEMA_P066100.1"/>
<dbReference type="GeneID" id="13291629"/>
<keyword evidence="3" id="KW-1185">Reference proteome</keyword>